<protein>
    <submittedName>
        <fullName evidence="1">Uncharacterized protein</fullName>
    </submittedName>
</protein>
<proteinExistence type="predicted"/>
<dbReference type="PANTHER" id="PTHR35694">
    <property type="entry name" value="DENEDDYLASE"/>
    <property type="match status" value="1"/>
</dbReference>
<gene>
    <name evidence="1" type="ORF">DCAR_0207408</name>
</gene>
<organism evidence="1 2">
    <name type="scientific">Daucus carota subsp. sativus</name>
    <name type="common">Carrot</name>
    <dbReference type="NCBI Taxonomy" id="79200"/>
    <lineage>
        <taxon>Eukaryota</taxon>
        <taxon>Viridiplantae</taxon>
        <taxon>Streptophyta</taxon>
        <taxon>Embryophyta</taxon>
        <taxon>Tracheophyta</taxon>
        <taxon>Spermatophyta</taxon>
        <taxon>Magnoliopsida</taxon>
        <taxon>eudicotyledons</taxon>
        <taxon>Gunneridae</taxon>
        <taxon>Pentapetalae</taxon>
        <taxon>asterids</taxon>
        <taxon>campanulids</taxon>
        <taxon>Apiales</taxon>
        <taxon>Apiaceae</taxon>
        <taxon>Apioideae</taxon>
        <taxon>Scandiceae</taxon>
        <taxon>Daucinae</taxon>
        <taxon>Daucus</taxon>
        <taxon>Daucus sect. Daucus</taxon>
    </lineage>
</organism>
<dbReference type="Proteomes" id="UP000077755">
    <property type="component" value="Chromosome 2"/>
</dbReference>
<keyword evidence="2" id="KW-1185">Reference proteome</keyword>
<reference evidence="1" key="1">
    <citation type="journal article" date="2016" name="Nat. Genet.">
        <title>A high-quality carrot genome assembly provides new insights into carotenoid accumulation and asterid genome evolution.</title>
        <authorList>
            <person name="Iorizzo M."/>
            <person name="Ellison S."/>
            <person name="Senalik D."/>
            <person name="Zeng P."/>
            <person name="Satapoomin P."/>
            <person name="Huang J."/>
            <person name="Bowman M."/>
            <person name="Iovene M."/>
            <person name="Sanseverino W."/>
            <person name="Cavagnaro P."/>
            <person name="Yildiz M."/>
            <person name="Macko-Podgorni A."/>
            <person name="Moranska E."/>
            <person name="Grzebelus E."/>
            <person name="Grzebelus D."/>
            <person name="Ashrafi H."/>
            <person name="Zheng Z."/>
            <person name="Cheng S."/>
            <person name="Spooner D."/>
            <person name="Van Deynze A."/>
            <person name="Simon P."/>
        </authorList>
    </citation>
    <scope>NUCLEOTIDE SEQUENCE</scope>
    <source>
        <tissue evidence="1">Leaf</tissue>
    </source>
</reference>
<evidence type="ECO:0000313" key="1">
    <source>
        <dbReference type="EMBL" id="WOG88174.1"/>
    </source>
</evidence>
<dbReference type="AlphaFoldDB" id="A0AAF0WEK6"/>
<dbReference type="PANTHER" id="PTHR35694:SF1">
    <property type="entry name" value="DENEDDYLASE"/>
    <property type="match status" value="1"/>
</dbReference>
<name>A0AAF0WEK6_DAUCS</name>
<dbReference type="EMBL" id="CP093344">
    <property type="protein sequence ID" value="WOG88174.1"/>
    <property type="molecule type" value="Genomic_DNA"/>
</dbReference>
<reference evidence="1" key="2">
    <citation type="submission" date="2022-03" db="EMBL/GenBank/DDBJ databases">
        <title>Draft title - Genomic analysis of global carrot germplasm unveils the trajectory of domestication and the origin of high carotenoid orange carrot.</title>
        <authorList>
            <person name="Iorizzo M."/>
            <person name="Ellison S."/>
            <person name="Senalik D."/>
            <person name="Macko-Podgorni A."/>
            <person name="Grzebelus D."/>
            <person name="Bostan H."/>
            <person name="Rolling W."/>
            <person name="Curaba J."/>
            <person name="Simon P."/>
        </authorList>
    </citation>
    <scope>NUCLEOTIDE SEQUENCE</scope>
    <source>
        <tissue evidence="1">Leaf</tissue>
    </source>
</reference>
<evidence type="ECO:0000313" key="2">
    <source>
        <dbReference type="Proteomes" id="UP000077755"/>
    </source>
</evidence>
<accession>A0AAF0WEK6</accession>
<sequence length="626" mass="69223">MATQRSLSPLHTPLFLSLSAPKSLLFSLPKLPFPSLKSSAHTLSLTRASPNAQNDAVLEILSSFDGSDNKALPAVRTYENELTRLSLVGAVDFDQAVVAAAADGGEAAEEHVVSGSNAMVVETVFPGGGDEKGTVSTRLFLPASKVKEKSKKLKRILIDDILSSTSSRNILAMTFRQVVVEQLWNWEMVIFRPGTQRNMDDLMKPREVPASFTLSSSDELSISVLAEVVCLAVLDSTERHFCDKSLGRGYASFFNLFRKTERISSKDRSVSIQVLVEDELVRNAKILLEKFNFEKTNNKLMGVNPNYNWWMLSAFSELTKIGGPEFSTWVSQYVPAYKLQIDHNKLKNIKFDGWKNTSDNWWEVLLTHSQMVGLANILDMYYEDLYTLPNKELSCGAINKATDLFNKGRISFLKILSTFVVVSVLSLVAISTTGKLRLPHIRNGRMYLRDPKLTKASDTEPIHQQSADSAKSEDLATSIVATVKETYGWPGDIMKQSDGAAWVGELPEFYKSMVKADYLGVDNTSVSASSERIDDEIKALTQDIGSYQIILSAEGKITGIQPTSSTAFDHWATNPLAKELYVGKNVLPGLPNPRLENIGPTEMVVLDLFIPVNTGNCFALARPTKL</sequence>